<evidence type="ECO:0000256" key="1">
    <source>
        <dbReference type="SAM" id="MobiDB-lite"/>
    </source>
</evidence>
<name>F9U8Q6_9GAMM</name>
<proteinExistence type="predicted"/>
<sequence length="216" mass="23350">MSSAREDILDAVRRAQGRGSRDAPTRATLDARITTPVRHLRPAFDEDLTARFIRKLESRSGTIARVDGRAGIPAAVEIFRSAHGLAPRAAVGAGLKDIDWPADWTIHHDRAGIAESLSVSPAFAGIAETGTLMLLASPESPTTHNFVPDNQVIILETTRILRHFEDAWAALRKRTGGMPRAVNLVSGPSRTADIEQTIQLGAHGPRRLHVVLVDSA</sequence>
<dbReference type="PANTHER" id="PTHR43682">
    <property type="entry name" value="LACTATE UTILIZATION PROTEIN C"/>
    <property type="match status" value="1"/>
</dbReference>
<evidence type="ECO:0000259" key="2">
    <source>
        <dbReference type="Pfam" id="PF02589"/>
    </source>
</evidence>
<dbReference type="PATRIC" id="fig|768671.3.peg.1400"/>
<organism evidence="3 4">
    <name type="scientific">Thiocapsa marina 5811</name>
    <dbReference type="NCBI Taxonomy" id="768671"/>
    <lineage>
        <taxon>Bacteria</taxon>
        <taxon>Pseudomonadati</taxon>
        <taxon>Pseudomonadota</taxon>
        <taxon>Gammaproteobacteria</taxon>
        <taxon>Chromatiales</taxon>
        <taxon>Chromatiaceae</taxon>
        <taxon>Thiocapsa</taxon>
    </lineage>
</organism>
<dbReference type="AlphaFoldDB" id="F9U8Q6"/>
<dbReference type="Pfam" id="PF02589">
    <property type="entry name" value="LUD_dom"/>
    <property type="match status" value="1"/>
</dbReference>
<feature type="compositionally biased region" description="Basic and acidic residues" evidence="1">
    <location>
        <begin position="1"/>
        <end position="24"/>
    </location>
</feature>
<reference evidence="3 4" key="1">
    <citation type="submission" date="2011-06" db="EMBL/GenBank/DDBJ databases">
        <title>The draft genome of Thiocapsa marina 5811.</title>
        <authorList>
            <consortium name="US DOE Joint Genome Institute (JGI-PGF)"/>
            <person name="Lucas S."/>
            <person name="Han J."/>
            <person name="Cheng J.-F."/>
            <person name="Goodwin L."/>
            <person name="Pitluck S."/>
            <person name="Peters L."/>
            <person name="Land M.L."/>
            <person name="Hauser L."/>
            <person name="Vogl K."/>
            <person name="Liu Z."/>
            <person name="Imhoff J."/>
            <person name="Thiel V."/>
            <person name="Frigaard N.-U."/>
            <person name="Bryant D."/>
            <person name="Woyke T.J."/>
        </authorList>
    </citation>
    <scope>NUCLEOTIDE SEQUENCE [LARGE SCALE GENOMIC DNA]</scope>
    <source>
        <strain evidence="3 4">5811</strain>
    </source>
</reference>
<dbReference type="Gene3D" id="3.40.50.10420">
    <property type="entry name" value="NagB/RpiA/CoA transferase-like"/>
    <property type="match status" value="1"/>
</dbReference>
<dbReference type="Proteomes" id="UP000005459">
    <property type="component" value="Unassembled WGS sequence"/>
</dbReference>
<dbReference type="PANTHER" id="PTHR43682:SF1">
    <property type="entry name" value="LACTATE UTILIZATION PROTEIN C"/>
    <property type="match status" value="1"/>
</dbReference>
<dbReference type="eggNOG" id="COG1556">
    <property type="taxonomic scope" value="Bacteria"/>
</dbReference>
<feature type="region of interest" description="Disordered" evidence="1">
    <location>
        <begin position="1"/>
        <end position="25"/>
    </location>
</feature>
<dbReference type="InterPro" id="IPR024185">
    <property type="entry name" value="FTHF_cligase-like_sf"/>
</dbReference>
<protein>
    <submittedName>
        <fullName evidence="3">Lactate utilization protein B/C</fullName>
    </submittedName>
</protein>
<gene>
    <name evidence="3" type="ORF">ThimaDRAFT_1308</name>
</gene>
<evidence type="ECO:0000313" key="3">
    <source>
        <dbReference type="EMBL" id="EGV19164.1"/>
    </source>
</evidence>
<dbReference type="InterPro" id="IPR037171">
    <property type="entry name" value="NagB/RpiA_transferase-like"/>
</dbReference>
<dbReference type="InterPro" id="IPR003741">
    <property type="entry name" value="LUD_dom"/>
</dbReference>
<evidence type="ECO:0000313" key="4">
    <source>
        <dbReference type="Proteomes" id="UP000005459"/>
    </source>
</evidence>
<accession>F9U8Q6</accession>
<dbReference type="RefSeq" id="WP_007192185.1">
    <property type="nucleotide sequence ID" value="NZ_AFWV01000004.1"/>
</dbReference>
<dbReference type="STRING" id="768671.ThimaDRAFT_1308"/>
<keyword evidence="4" id="KW-1185">Reference proteome</keyword>
<dbReference type="EMBL" id="AFWV01000004">
    <property type="protein sequence ID" value="EGV19164.1"/>
    <property type="molecule type" value="Genomic_DNA"/>
</dbReference>
<dbReference type="SUPFAM" id="SSF100950">
    <property type="entry name" value="NagB/RpiA/CoA transferase-like"/>
    <property type="match status" value="1"/>
</dbReference>
<dbReference type="OrthoDB" id="9794157at2"/>
<feature type="domain" description="LUD" evidence="2">
    <location>
        <begin position="122"/>
        <end position="213"/>
    </location>
</feature>